<dbReference type="RefSeq" id="WP_251604671.1">
    <property type="nucleotide sequence ID" value="NZ_JAMQJY010000001.1"/>
</dbReference>
<name>A0ABT0XFI5_9BACI</name>
<dbReference type="Gene3D" id="1.20.1260.10">
    <property type="match status" value="1"/>
</dbReference>
<gene>
    <name evidence="2" type="ORF">NDM98_03555</name>
</gene>
<evidence type="ECO:0000313" key="2">
    <source>
        <dbReference type="EMBL" id="MCM2674671.1"/>
    </source>
</evidence>
<keyword evidence="1" id="KW-0175">Coiled coil</keyword>
<protein>
    <submittedName>
        <fullName evidence="2">Uncharacterized protein</fullName>
    </submittedName>
</protein>
<evidence type="ECO:0000313" key="3">
    <source>
        <dbReference type="Proteomes" id="UP001203665"/>
    </source>
</evidence>
<dbReference type="EMBL" id="JAMQJY010000001">
    <property type="protein sequence ID" value="MCM2674671.1"/>
    <property type="molecule type" value="Genomic_DNA"/>
</dbReference>
<proteinExistence type="predicted"/>
<organism evidence="2 3">
    <name type="scientific">Alkalicoccobacillus plakortidis</name>
    <dbReference type="NCBI Taxonomy" id="444060"/>
    <lineage>
        <taxon>Bacteria</taxon>
        <taxon>Bacillati</taxon>
        <taxon>Bacillota</taxon>
        <taxon>Bacilli</taxon>
        <taxon>Bacillales</taxon>
        <taxon>Bacillaceae</taxon>
        <taxon>Alkalicoccobacillus</taxon>
    </lineage>
</organism>
<accession>A0ABT0XFI5</accession>
<comment type="caution">
    <text evidence="2">The sequence shown here is derived from an EMBL/GenBank/DDBJ whole genome shotgun (WGS) entry which is preliminary data.</text>
</comment>
<dbReference type="Proteomes" id="UP001203665">
    <property type="component" value="Unassembled WGS sequence"/>
</dbReference>
<reference evidence="2" key="1">
    <citation type="submission" date="2022-06" db="EMBL/GenBank/DDBJ databases">
        <title>Alkalicoccobacillus porphyridii sp. nov., isolated from a marine red alga, Porphyridium purpureum and reclassification of Shouchella plakortidis and Shouchella gibsonii as Alkalicoccobacillus plakortidis comb. nov. and Alkalicoccobacillus gibsonii comb. nov.</title>
        <authorList>
            <person name="Kim K.H."/>
            <person name="Lee J.K."/>
            <person name="Han D.M."/>
            <person name="Baek J.H."/>
            <person name="Jeon C.O."/>
        </authorList>
    </citation>
    <scope>NUCLEOTIDE SEQUENCE</scope>
    <source>
        <strain evidence="2">DSM 19153</strain>
    </source>
</reference>
<sequence>MNQMEQDLNKMKKAIDQARDVRYRAEAKLEELENQKERILKELEELGVAPDGLETEIKRLETEIGQAMEETWSLIPKELIQNES</sequence>
<keyword evidence="3" id="KW-1185">Reference proteome</keyword>
<evidence type="ECO:0000256" key="1">
    <source>
        <dbReference type="SAM" id="Coils"/>
    </source>
</evidence>
<dbReference type="InterPro" id="IPR012347">
    <property type="entry name" value="Ferritin-like"/>
</dbReference>
<feature type="coiled-coil region" evidence="1">
    <location>
        <begin position="1"/>
        <end position="49"/>
    </location>
</feature>